<dbReference type="Proteomes" id="UP000245942">
    <property type="component" value="Unassembled WGS sequence"/>
</dbReference>
<sequence length="188" mass="20913">MILVAGFHLEAQSGITEPSGKSMGKSVVSRRSEDEGRNVDVEGTSLGDRGDATRPGASLPVIAIPGTSHPDFAVPISFMALQEDHMVMTFATVADRHIDRTGMVAPIRVPEWEDEEDAETEIQSQSNSEGLEEESDYLTEEDEDDDDDDEDPMDQWRTGRMLTGSLPLRKTVRFVYFAPWVVEKLRAR</sequence>
<name>A0A316UFH1_9BASI</name>
<evidence type="ECO:0000313" key="2">
    <source>
        <dbReference type="EMBL" id="PWN23678.1"/>
    </source>
</evidence>
<reference evidence="2 3" key="1">
    <citation type="journal article" date="2018" name="Mol. Biol. Evol.">
        <title>Broad Genomic Sampling Reveals a Smut Pathogenic Ancestry of the Fungal Clade Ustilaginomycotina.</title>
        <authorList>
            <person name="Kijpornyongpan T."/>
            <person name="Mondo S.J."/>
            <person name="Barry K."/>
            <person name="Sandor L."/>
            <person name="Lee J."/>
            <person name="Lipzen A."/>
            <person name="Pangilinan J."/>
            <person name="LaButti K."/>
            <person name="Hainaut M."/>
            <person name="Henrissat B."/>
            <person name="Grigoriev I.V."/>
            <person name="Spatafora J.W."/>
            <person name="Aime M.C."/>
        </authorList>
    </citation>
    <scope>NUCLEOTIDE SEQUENCE [LARGE SCALE GENOMIC DNA]</scope>
    <source>
        <strain evidence="2 3">MCA 4718</strain>
    </source>
</reference>
<evidence type="ECO:0000313" key="3">
    <source>
        <dbReference type="Proteomes" id="UP000245942"/>
    </source>
</evidence>
<accession>A0A316UFH1</accession>
<feature type="compositionally biased region" description="Acidic residues" evidence="1">
    <location>
        <begin position="130"/>
        <end position="153"/>
    </location>
</feature>
<gene>
    <name evidence="2" type="ORF">BCV69DRAFT_295996</name>
</gene>
<feature type="region of interest" description="Disordered" evidence="1">
    <location>
        <begin position="110"/>
        <end position="160"/>
    </location>
</feature>
<keyword evidence="3" id="KW-1185">Reference proteome</keyword>
<proteinExistence type="predicted"/>
<feature type="region of interest" description="Disordered" evidence="1">
    <location>
        <begin position="14"/>
        <end position="57"/>
    </location>
</feature>
<organism evidence="2 3">
    <name type="scientific">Pseudomicrostroma glucosiphilum</name>
    <dbReference type="NCBI Taxonomy" id="1684307"/>
    <lineage>
        <taxon>Eukaryota</taxon>
        <taxon>Fungi</taxon>
        <taxon>Dikarya</taxon>
        <taxon>Basidiomycota</taxon>
        <taxon>Ustilaginomycotina</taxon>
        <taxon>Exobasidiomycetes</taxon>
        <taxon>Microstromatales</taxon>
        <taxon>Microstromatales incertae sedis</taxon>
        <taxon>Pseudomicrostroma</taxon>
    </lineage>
</organism>
<dbReference type="GeneID" id="37015690"/>
<dbReference type="AlphaFoldDB" id="A0A316UFH1"/>
<protein>
    <submittedName>
        <fullName evidence="2">Uncharacterized protein</fullName>
    </submittedName>
</protein>
<dbReference type="EMBL" id="KZ819321">
    <property type="protein sequence ID" value="PWN23678.1"/>
    <property type="molecule type" value="Genomic_DNA"/>
</dbReference>
<feature type="compositionally biased region" description="Basic and acidic residues" evidence="1">
    <location>
        <begin position="30"/>
        <end position="40"/>
    </location>
</feature>
<dbReference type="RefSeq" id="XP_025350838.1">
    <property type="nucleotide sequence ID" value="XM_025493956.1"/>
</dbReference>
<evidence type="ECO:0000256" key="1">
    <source>
        <dbReference type="SAM" id="MobiDB-lite"/>
    </source>
</evidence>